<dbReference type="SUPFAM" id="SSF56235">
    <property type="entry name" value="N-terminal nucleophile aminohydrolases (Ntn hydrolases)"/>
    <property type="match status" value="1"/>
</dbReference>
<evidence type="ECO:0000259" key="3">
    <source>
        <dbReference type="PROSITE" id="PS51278"/>
    </source>
</evidence>
<accession>A0A183J9L7</accession>
<evidence type="ECO:0000313" key="5">
    <source>
        <dbReference type="Proteomes" id="UP000270296"/>
    </source>
</evidence>
<reference evidence="4 5" key="2">
    <citation type="submission" date="2018-11" db="EMBL/GenBank/DDBJ databases">
        <authorList>
            <consortium name="Pathogen Informatics"/>
        </authorList>
    </citation>
    <scope>NUCLEOTIDE SEQUENCE [LARGE SCALE GENOMIC DNA]</scope>
</reference>
<reference evidence="6" key="1">
    <citation type="submission" date="2016-06" db="UniProtKB">
        <authorList>
            <consortium name="WormBaseParasite"/>
        </authorList>
    </citation>
    <scope>IDENTIFICATION</scope>
</reference>
<evidence type="ECO:0000313" key="6">
    <source>
        <dbReference type="WBParaSite" id="SBAD_0001297401-mRNA-1"/>
    </source>
</evidence>
<dbReference type="AlphaFoldDB" id="A0A183J9L7"/>
<dbReference type="Proteomes" id="UP000270296">
    <property type="component" value="Unassembled WGS sequence"/>
</dbReference>
<evidence type="ECO:0000313" key="4">
    <source>
        <dbReference type="EMBL" id="VDP49680.1"/>
    </source>
</evidence>
<name>A0A183J9L7_9BILA</name>
<dbReference type="InterPro" id="IPR029055">
    <property type="entry name" value="Ntn_hydrolases_N"/>
</dbReference>
<dbReference type="PROSITE" id="PS51278">
    <property type="entry name" value="GATASE_TYPE_2"/>
    <property type="match status" value="1"/>
</dbReference>
<dbReference type="Pfam" id="PF13522">
    <property type="entry name" value="GATase_6"/>
    <property type="match status" value="1"/>
</dbReference>
<feature type="domain" description="Glutamine amidotransferase type-2" evidence="3">
    <location>
        <begin position="1"/>
        <end position="167"/>
    </location>
</feature>
<dbReference type="OrthoDB" id="191723at2759"/>
<dbReference type="InterPro" id="IPR017932">
    <property type="entry name" value="GATase_2_dom"/>
</dbReference>
<evidence type="ECO:0000256" key="1">
    <source>
        <dbReference type="ARBA" id="ARBA00022679"/>
    </source>
</evidence>
<keyword evidence="1" id="KW-0808">Transferase</keyword>
<proteinExistence type="predicted"/>
<dbReference type="SUPFAM" id="SSF53271">
    <property type="entry name" value="PRTase-like"/>
    <property type="match status" value="1"/>
</dbReference>
<dbReference type="PANTHER" id="PTHR11907">
    <property type="entry name" value="AMIDOPHOSPHORIBOSYLTRANSFERASE"/>
    <property type="match status" value="1"/>
</dbReference>
<dbReference type="EMBL" id="UZAM01018144">
    <property type="protein sequence ID" value="VDP49680.1"/>
    <property type="molecule type" value="Genomic_DNA"/>
</dbReference>
<sequence>IAGIGHTRYSTAGLKNSINCVQPFVVYTNAGVVAVAHNGELVKAEAIRSKVLKSGVGLSTDTDSELIAQFIASADELPDGSPSSWISRIRYMMKNVTCSYSLIVMVRDRIFAVRDPWGNRPLCIGTLRDGDKTSAWFVSSESCAFPAVGATLLRTVHPGEIVELTSSGIGESILVERPSTQPAVFCIFEYIYFSRADSVLEDQQVYRVRFRCGEQLALESPVDAEIVSTVPTSAIPAALGYSKQVSN</sequence>
<gene>
    <name evidence="4" type="ORF">SBAD_LOCUS12565</name>
</gene>
<dbReference type="InterPro" id="IPR029057">
    <property type="entry name" value="PRTase-like"/>
</dbReference>
<dbReference type="GO" id="GO:0016740">
    <property type="term" value="F:transferase activity"/>
    <property type="evidence" value="ECO:0007669"/>
    <property type="project" value="UniProtKB-KW"/>
</dbReference>
<evidence type="ECO:0000256" key="2">
    <source>
        <dbReference type="ARBA" id="ARBA00022962"/>
    </source>
</evidence>
<keyword evidence="5" id="KW-1185">Reference proteome</keyword>
<keyword evidence="2" id="KW-0315">Glutamine amidotransferase</keyword>
<organism evidence="6">
    <name type="scientific">Soboliphyme baturini</name>
    <dbReference type="NCBI Taxonomy" id="241478"/>
    <lineage>
        <taxon>Eukaryota</taxon>
        <taxon>Metazoa</taxon>
        <taxon>Ecdysozoa</taxon>
        <taxon>Nematoda</taxon>
        <taxon>Enoplea</taxon>
        <taxon>Dorylaimia</taxon>
        <taxon>Dioctophymatida</taxon>
        <taxon>Dioctophymatoidea</taxon>
        <taxon>Soboliphymatidae</taxon>
        <taxon>Soboliphyme</taxon>
    </lineage>
</organism>
<dbReference type="Gene3D" id="3.60.20.10">
    <property type="entry name" value="Glutamine Phosphoribosylpyrophosphate, subunit 1, domain 1"/>
    <property type="match status" value="1"/>
</dbReference>
<dbReference type="WBParaSite" id="SBAD_0001297401-mRNA-1">
    <property type="protein sequence ID" value="SBAD_0001297401-mRNA-1"/>
    <property type="gene ID" value="SBAD_0001297401"/>
</dbReference>
<protein>
    <submittedName>
        <fullName evidence="6">Glutamine amidotransferase type-2 domain-containing protein</fullName>
    </submittedName>
</protein>